<gene>
    <name evidence="1" type="ORF">AVEN_91113_1</name>
</gene>
<sequence>AADEDALSAEMEGCDKYRDEFYVLTGIMDEKLEKNSGRTGSISADDSVTVKEKRYELPKTEIQSFDGE</sequence>
<evidence type="ECO:0000313" key="1">
    <source>
        <dbReference type="EMBL" id="GBN62954.1"/>
    </source>
</evidence>
<organism evidence="1 2">
    <name type="scientific">Araneus ventricosus</name>
    <name type="common">Orbweaver spider</name>
    <name type="synonym">Epeira ventricosa</name>
    <dbReference type="NCBI Taxonomy" id="182803"/>
    <lineage>
        <taxon>Eukaryota</taxon>
        <taxon>Metazoa</taxon>
        <taxon>Ecdysozoa</taxon>
        <taxon>Arthropoda</taxon>
        <taxon>Chelicerata</taxon>
        <taxon>Arachnida</taxon>
        <taxon>Araneae</taxon>
        <taxon>Araneomorphae</taxon>
        <taxon>Entelegynae</taxon>
        <taxon>Araneoidea</taxon>
        <taxon>Araneidae</taxon>
        <taxon>Araneus</taxon>
    </lineage>
</organism>
<dbReference type="AlphaFoldDB" id="A0A4Y2QI37"/>
<evidence type="ECO:0000313" key="2">
    <source>
        <dbReference type="Proteomes" id="UP000499080"/>
    </source>
</evidence>
<name>A0A4Y2QI37_ARAVE</name>
<dbReference type="EMBL" id="BGPR01138799">
    <property type="protein sequence ID" value="GBN62954.1"/>
    <property type="molecule type" value="Genomic_DNA"/>
</dbReference>
<accession>A0A4Y2QI37</accession>
<keyword evidence="2" id="KW-1185">Reference proteome</keyword>
<proteinExistence type="predicted"/>
<protein>
    <submittedName>
        <fullName evidence="1">Uncharacterized protein</fullName>
    </submittedName>
</protein>
<reference evidence="1 2" key="1">
    <citation type="journal article" date="2019" name="Sci. Rep.">
        <title>Orb-weaving spider Araneus ventricosus genome elucidates the spidroin gene catalogue.</title>
        <authorList>
            <person name="Kono N."/>
            <person name="Nakamura H."/>
            <person name="Ohtoshi R."/>
            <person name="Moran D.A.P."/>
            <person name="Shinohara A."/>
            <person name="Yoshida Y."/>
            <person name="Fujiwara M."/>
            <person name="Mori M."/>
            <person name="Tomita M."/>
            <person name="Arakawa K."/>
        </authorList>
    </citation>
    <scope>NUCLEOTIDE SEQUENCE [LARGE SCALE GENOMIC DNA]</scope>
</reference>
<dbReference type="Proteomes" id="UP000499080">
    <property type="component" value="Unassembled WGS sequence"/>
</dbReference>
<comment type="caution">
    <text evidence="1">The sequence shown here is derived from an EMBL/GenBank/DDBJ whole genome shotgun (WGS) entry which is preliminary data.</text>
</comment>
<feature type="non-terminal residue" evidence="1">
    <location>
        <position position="1"/>
    </location>
</feature>